<comment type="caution">
    <text evidence="3">The sequence shown here is derived from an EMBL/GenBank/DDBJ whole genome shotgun (WGS) entry which is preliminary data.</text>
</comment>
<feature type="domain" description="ATP-grasp" evidence="2">
    <location>
        <begin position="162"/>
        <end position="368"/>
    </location>
</feature>
<organism evidence="3 4">
    <name type="scientific">Robbsia andropogonis</name>
    <dbReference type="NCBI Taxonomy" id="28092"/>
    <lineage>
        <taxon>Bacteria</taxon>
        <taxon>Pseudomonadati</taxon>
        <taxon>Pseudomonadota</taxon>
        <taxon>Betaproteobacteria</taxon>
        <taxon>Burkholderiales</taxon>
        <taxon>Burkholderiaceae</taxon>
        <taxon>Robbsia</taxon>
    </lineage>
</organism>
<evidence type="ECO:0000313" key="3">
    <source>
        <dbReference type="EMBL" id="KKB63981.1"/>
    </source>
</evidence>
<dbReference type="STRING" id="28092.WM40_07755"/>
<name>A0A0F5K1I4_9BURK</name>
<dbReference type="AlphaFoldDB" id="A0A0F5K1I4"/>
<dbReference type="OrthoDB" id="20966at2"/>
<dbReference type="RefSeq" id="WP_046152609.1">
    <property type="nucleotide sequence ID" value="NZ_CADFGU010000002.1"/>
</dbReference>
<protein>
    <recommendedName>
        <fullName evidence="2">ATP-grasp domain-containing protein</fullName>
    </recommendedName>
</protein>
<evidence type="ECO:0000256" key="1">
    <source>
        <dbReference type="PROSITE-ProRule" id="PRU00409"/>
    </source>
</evidence>
<dbReference type="InterPro" id="IPR011761">
    <property type="entry name" value="ATP-grasp"/>
</dbReference>
<gene>
    <name evidence="3" type="ORF">WM40_07755</name>
</gene>
<dbReference type="Proteomes" id="UP000033618">
    <property type="component" value="Unassembled WGS sequence"/>
</dbReference>
<dbReference type="EMBL" id="LAQU01000006">
    <property type="protein sequence ID" value="KKB63981.1"/>
    <property type="molecule type" value="Genomic_DNA"/>
</dbReference>
<accession>A0A0F5K1I4</accession>
<dbReference type="SUPFAM" id="SSF56059">
    <property type="entry name" value="Glutathione synthetase ATP-binding domain-like"/>
    <property type="match status" value="1"/>
</dbReference>
<evidence type="ECO:0000259" key="2">
    <source>
        <dbReference type="PROSITE" id="PS50975"/>
    </source>
</evidence>
<proteinExistence type="predicted"/>
<keyword evidence="1" id="KW-0547">Nucleotide-binding</keyword>
<dbReference type="PATRIC" id="fig|28092.6.peg.1842"/>
<reference evidence="3 4" key="1">
    <citation type="submission" date="2015-03" db="EMBL/GenBank/DDBJ databases">
        <title>Draft Genome Sequence of Burkholderia andropogonis type strain ICMP2807, isolated from Sorghum bicolor.</title>
        <authorList>
            <person name="Lopes-Santos L."/>
            <person name="Castro D.B."/>
            <person name="Ottoboni L.M."/>
            <person name="Park D."/>
            <person name="Weirc B.S."/>
            <person name="Destefano S.A."/>
        </authorList>
    </citation>
    <scope>NUCLEOTIDE SEQUENCE [LARGE SCALE GENOMIC DNA]</scope>
    <source>
        <strain evidence="3 4">ICMP2807</strain>
    </source>
</reference>
<dbReference type="Pfam" id="PF18604">
    <property type="entry name" value="PreAtp-grasp"/>
    <property type="match status" value="1"/>
</dbReference>
<keyword evidence="4" id="KW-1185">Reference proteome</keyword>
<dbReference type="GO" id="GO:0005524">
    <property type="term" value="F:ATP binding"/>
    <property type="evidence" value="ECO:0007669"/>
    <property type="project" value="UniProtKB-UniRule"/>
</dbReference>
<dbReference type="Gene3D" id="3.30.470.20">
    <property type="entry name" value="ATP-grasp fold, B domain"/>
    <property type="match status" value="1"/>
</dbReference>
<evidence type="ECO:0000313" key="4">
    <source>
        <dbReference type="Proteomes" id="UP000033618"/>
    </source>
</evidence>
<dbReference type="InterPro" id="IPR040754">
    <property type="entry name" value="PreAtp-grasp"/>
</dbReference>
<keyword evidence="1" id="KW-0067">ATP-binding</keyword>
<dbReference type="GO" id="GO:0046872">
    <property type="term" value="F:metal ion binding"/>
    <property type="evidence" value="ECO:0007669"/>
    <property type="project" value="InterPro"/>
</dbReference>
<sequence>MDSRIGTDSVRDWKNDLVSNSNATFVWISDSSQAVFTSADPDATITLHRESSFLWIADIQDVVVLNEAPSSAFISYVKKIRGFSPGIIAFENPNVGKSFTAHLAGNQQMCDQLARLRTPDTYFYPDRVTADIEIISQATSIPIAGLKYHRVYNELNDKGIGRRLCMMSDIKVPLGVECSTIGSLREALRVSEAAPLRFPLLAKEGAEDSGGGHTLMTSQAEADQFLRRFENKPNEDAISYAVETFLDVPPEQNFSFRVFVGQSGKVTLTDLHRSWVTPPNFQAYKAERPHAFDMNTVSDITCAAQKIGTALFEHGFSGSAGIDGVLSRDGTTYPALDINPRLTGDVLMMDLVRLFNRPFYSMEVHLVRRVPLNVDFHHVESLLQRLAEPTRDVSRVVILALARKTSLRAHAEGRQTLLIKSLTFGTSLENMRSLAGAVGETVRQLAS</sequence>
<dbReference type="PROSITE" id="PS50975">
    <property type="entry name" value="ATP_GRASP"/>
    <property type="match status" value="1"/>
</dbReference>